<accession>A0ABY1USW1</accession>
<feature type="signal peptide" evidence="1">
    <location>
        <begin position="1"/>
        <end position="20"/>
    </location>
</feature>
<sequence length="336" mass="40761">MYRFILYVAIFLHIFNFLLRMDHMYSCTTITNDYVSELFDMELFDSKEKNKIKNDIYDIINETHKTYAWCKTCIKIIQLIYQIIKEEKKKEKYIDIIIEDILEINLCNQHLWNKYFIYNISLLYTEFFLDNCKYTLNIIKHNIEKYIYISYNDQNALYQYICLPINPICKTAIIEEQNNFNHNINIQTVFSMYSQYLLLNENFIITTKGLPYKIIENKINKEIKVKQNSYIIIQSKIKIIHAKILQDDFSYERYRLIKVSKLEEKIQELFLKMSEGHLFVFFFYIEYHHKGDIIPNNSILDIKIKIHKVKDNIEDMDVEKIKNKLIYDIDGFLLYP</sequence>
<evidence type="ECO:0000256" key="1">
    <source>
        <dbReference type="SAM" id="SignalP"/>
    </source>
</evidence>
<keyword evidence="1" id="KW-0732">Signal</keyword>
<gene>
    <name evidence="2" type="ORF">PGABG01_1365000</name>
</gene>
<proteinExistence type="predicted"/>
<evidence type="ECO:0000313" key="2">
    <source>
        <dbReference type="EMBL" id="SOV18315.1"/>
    </source>
</evidence>
<name>A0ABY1USW1_9APIC</name>
<dbReference type="EMBL" id="LT969436">
    <property type="protein sequence ID" value="SOV18315.1"/>
    <property type="molecule type" value="Genomic_DNA"/>
</dbReference>
<organism evidence="2 3">
    <name type="scientific">Plasmodium gaboni</name>
    <dbReference type="NCBI Taxonomy" id="647221"/>
    <lineage>
        <taxon>Eukaryota</taxon>
        <taxon>Sar</taxon>
        <taxon>Alveolata</taxon>
        <taxon>Apicomplexa</taxon>
        <taxon>Aconoidasida</taxon>
        <taxon>Haemosporida</taxon>
        <taxon>Plasmodiidae</taxon>
        <taxon>Plasmodium</taxon>
        <taxon>Plasmodium (Laverania)</taxon>
    </lineage>
</organism>
<protein>
    <submittedName>
        <fullName evidence="2">Uncharacterized protein</fullName>
    </submittedName>
</protein>
<keyword evidence="3" id="KW-1185">Reference proteome</keyword>
<dbReference type="Proteomes" id="UP000831156">
    <property type="component" value="Chromosome 13"/>
</dbReference>
<feature type="chain" id="PRO_5045188278" evidence="1">
    <location>
        <begin position="21"/>
        <end position="336"/>
    </location>
</feature>
<reference evidence="2" key="1">
    <citation type="submission" date="2016-09" db="EMBL/GenBank/DDBJ databases">
        <authorList>
            <consortium name="Pathogen Informatics"/>
            <person name="Sun Q."/>
            <person name="Inoue M."/>
        </authorList>
    </citation>
    <scope>NUCLEOTIDE SEQUENCE</scope>
</reference>
<evidence type="ECO:0000313" key="3">
    <source>
        <dbReference type="Proteomes" id="UP000831156"/>
    </source>
</evidence>